<dbReference type="GO" id="GO:0016791">
    <property type="term" value="F:phosphatase activity"/>
    <property type="evidence" value="ECO:0007669"/>
    <property type="project" value="TreeGrafter"/>
</dbReference>
<dbReference type="InterPro" id="IPR000150">
    <property type="entry name" value="Cof"/>
</dbReference>
<dbReference type="SFLD" id="SFLDS00003">
    <property type="entry name" value="Haloacid_Dehalogenase"/>
    <property type="match status" value="1"/>
</dbReference>
<accession>A0A921IXP4</accession>
<dbReference type="Proteomes" id="UP000753256">
    <property type="component" value="Unassembled WGS sequence"/>
</dbReference>
<protein>
    <submittedName>
        <fullName evidence="1">Cof-type HAD-IIB family hydrolase</fullName>
    </submittedName>
</protein>
<dbReference type="GO" id="GO:0005829">
    <property type="term" value="C:cytosol"/>
    <property type="evidence" value="ECO:0007669"/>
    <property type="project" value="TreeGrafter"/>
</dbReference>
<name>A0A921IXP4_9ACTN</name>
<dbReference type="PANTHER" id="PTHR10000">
    <property type="entry name" value="PHOSPHOSERINE PHOSPHATASE"/>
    <property type="match status" value="1"/>
</dbReference>
<dbReference type="Pfam" id="PF08282">
    <property type="entry name" value="Hydrolase_3"/>
    <property type="match status" value="1"/>
</dbReference>
<dbReference type="SUPFAM" id="SSF56784">
    <property type="entry name" value="HAD-like"/>
    <property type="match status" value="1"/>
</dbReference>
<dbReference type="PROSITE" id="PS01228">
    <property type="entry name" value="COF_1"/>
    <property type="match status" value="1"/>
</dbReference>
<sequence length="255" mass="28372">MIKAAFFDIDGTLLSFETHAMPESTKRALDRMRESGIKTVISSGRPPYQLPPSIREGFDAYITLNGQLCYDYDGVFRSCPIAEDDVRSIVDQVRAGLYDVLVLQRSRAFANRLSQRIVTNAREVGLEYQQDDIACAFDEPVYQFCAYVEPGEEHLITDATHSVTHTRWTHLFCDVIPRSGGKNFGVKAVLERFGIAPEEAVAFGDGENDLAMFESVGTSVAMGNAWDSVKERATLVTSHVDDDGIYRACERLGII</sequence>
<dbReference type="PANTHER" id="PTHR10000:SF25">
    <property type="entry name" value="PHOSPHATASE YKRA-RELATED"/>
    <property type="match status" value="1"/>
</dbReference>
<reference evidence="1" key="1">
    <citation type="journal article" date="2021" name="PeerJ">
        <title>Extensive microbial diversity within the chicken gut microbiome revealed by metagenomics and culture.</title>
        <authorList>
            <person name="Gilroy R."/>
            <person name="Ravi A."/>
            <person name="Getino M."/>
            <person name="Pursley I."/>
            <person name="Horton D.L."/>
            <person name="Alikhan N.F."/>
            <person name="Baker D."/>
            <person name="Gharbi K."/>
            <person name="Hall N."/>
            <person name="Watson M."/>
            <person name="Adriaenssens E.M."/>
            <person name="Foster-Nyarko E."/>
            <person name="Jarju S."/>
            <person name="Secka A."/>
            <person name="Antonio M."/>
            <person name="Oren A."/>
            <person name="Chaudhuri R.R."/>
            <person name="La Ragione R."/>
            <person name="Hildebrand F."/>
            <person name="Pallen M.J."/>
        </authorList>
    </citation>
    <scope>NUCLEOTIDE SEQUENCE</scope>
    <source>
        <strain evidence="1">ChiHjej13B12-9602</strain>
    </source>
</reference>
<dbReference type="Gene3D" id="3.40.50.1000">
    <property type="entry name" value="HAD superfamily/HAD-like"/>
    <property type="match status" value="1"/>
</dbReference>
<reference evidence="1" key="2">
    <citation type="submission" date="2021-09" db="EMBL/GenBank/DDBJ databases">
        <authorList>
            <person name="Gilroy R."/>
        </authorList>
    </citation>
    <scope>NUCLEOTIDE SEQUENCE</scope>
    <source>
        <strain evidence="1">ChiHjej13B12-9602</strain>
    </source>
</reference>
<dbReference type="InterPro" id="IPR036412">
    <property type="entry name" value="HAD-like_sf"/>
</dbReference>
<dbReference type="SFLD" id="SFLDG01140">
    <property type="entry name" value="C2.B:_Phosphomannomutase_and_P"/>
    <property type="match status" value="1"/>
</dbReference>
<keyword evidence="1" id="KW-0378">Hydrolase</keyword>
<dbReference type="EMBL" id="DYUZ01000031">
    <property type="protein sequence ID" value="HJG37920.1"/>
    <property type="molecule type" value="Genomic_DNA"/>
</dbReference>
<gene>
    <name evidence="1" type="ORF">K8V70_08715</name>
</gene>
<dbReference type="AlphaFoldDB" id="A0A921IXP4"/>
<dbReference type="InterPro" id="IPR023214">
    <property type="entry name" value="HAD_sf"/>
</dbReference>
<evidence type="ECO:0000313" key="2">
    <source>
        <dbReference type="Proteomes" id="UP000753256"/>
    </source>
</evidence>
<proteinExistence type="predicted"/>
<organism evidence="1 2">
    <name type="scientific">Enorma phocaeensis</name>
    <dbReference type="NCBI Taxonomy" id="1871019"/>
    <lineage>
        <taxon>Bacteria</taxon>
        <taxon>Bacillati</taxon>
        <taxon>Actinomycetota</taxon>
        <taxon>Coriobacteriia</taxon>
        <taxon>Coriobacteriales</taxon>
        <taxon>Coriobacteriaceae</taxon>
        <taxon>Enorma</taxon>
    </lineage>
</organism>
<dbReference type="GO" id="GO:0000287">
    <property type="term" value="F:magnesium ion binding"/>
    <property type="evidence" value="ECO:0007669"/>
    <property type="project" value="TreeGrafter"/>
</dbReference>
<dbReference type="Gene3D" id="3.30.1240.10">
    <property type="match status" value="1"/>
</dbReference>
<dbReference type="PROSITE" id="PS01229">
    <property type="entry name" value="COF_2"/>
    <property type="match status" value="1"/>
</dbReference>
<dbReference type="RefSeq" id="WP_273191027.1">
    <property type="nucleotide sequence ID" value="NZ_DYUZ01000031.1"/>
</dbReference>
<evidence type="ECO:0000313" key="1">
    <source>
        <dbReference type="EMBL" id="HJG37920.1"/>
    </source>
</evidence>
<dbReference type="NCBIfam" id="TIGR00099">
    <property type="entry name" value="Cof-subfamily"/>
    <property type="match status" value="1"/>
</dbReference>
<comment type="caution">
    <text evidence="1">The sequence shown here is derived from an EMBL/GenBank/DDBJ whole genome shotgun (WGS) entry which is preliminary data.</text>
</comment>